<dbReference type="InterPro" id="IPR036465">
    <property type="entry name" value="vWFA_dom_sf"/>
</dbReference>
<dbReference type="Gene3D" id="3.40.50.410">
    <property type="entry name" value="von Willebrand factor, type A domain"/>
    <property type="match status" value="1"/>
</dbReference>
<sequence>MANQEISLVDVSATSLNIIPTLKDKESIILNEKDENFKVLSIKTNEYDTSEVEHHLILSLDRSGSMNHDQNGETKMDQTKHTVINILRWILENNYKIKCSIIIFDNVTNILFENIEITKENIVELISIINVDVYARNSTDIGSVFDVVGKVAEKHNDPNIKTSHIFMTDGIPTSGVVNREELIKLLPEIEYQYFIGFGVDHDMVLLSGFAKQFTNSYYFVDCMENTGNIYGEILHNIVNNLISEIVIESEVYKMYDSITNTWVNKLCIKHLPVDSQRNIHIKYEWNELYKSTNHSTNGNIDITYTLNAFLNNSQEYKIETIVDTYNYDYVYKFLWKQKVLETLYKYKEAPLLYSKQDIKHLLDKLSCYVELKKLTEDEFMKVLLDDLYISYKMCDKAEARIFIGGRHASSSNERAVMIKNINVRSMSQPLLINSAFTMVNSANSANAEGDNSEDEDYDNYEISQEMNSLNLSRQQTGISRSISAPNTTI</sequence>
<organism evidence="2">
    <name type="scientific">Megaviridae environmental sample</name>
    <dbReference type="NCBI Taxonomy" id="1737588"/>
    <lineage>
        <taxon>Viruses</taxon>
        <taxon>Varidnaviria</taxon>
        <taxon>Bamfordvirae</taxon>
        <taxon>Nucleocytoviricota</taxon>
        <taxon>Megaviricetes</taxon>
        <taxon>Imitervirales</taxon>
        <taxon>Mimiviridae</taxon>
        <taxon>environmental samples</taxon>
    </lineage>
</organism>
<name>A0A5J6VMD6_9VIRU</name>
<dbReference type="SUPFAM" id="SSF53300">
    <property type="entry name" value="vWA-like"/>
    <property type="match status" value="1"/>
</dbReference>
<reference evidence="2" key="1">
    <citation type="journal article" date="2019" name="Philos. Trans. R. Soc. Lond., B, Biol. Sci.">
        <title>Targeted metagenomic recovery of four divergent viruses reveals shared and distinctive characteristics of giant viruses of marine eukaryotes.</title>
        <authorList>
            <person name="Needham D.M."/>
            <person name="Poirier C."/>
            <person name="Hehenberger E."/>
            <person name="Jimenez V."/>
            <person name="Swalwell J.E."/>
            <person name="Santoro A.E."/>
            <person name="Worden A.Z."/>
        </authorList>
    </citation>
    <scope>NUCLEOTIDE SEQUENCE</scope>
    <source>
        <strain evidence="2">OPacV-421</strain>
    </source>
</reference>
<protein>
    <recommendedName>
        <fullName evidence="1">VWFA domain-containing protein</fullName>
    </recommendedName>
</protein>
<feature type="domain" description="VWFA" evidence="1">
    <location>
        <begin position="55"/>
        <end position="241"/>
    </location>
</feature>
<evidence type="ECO:0000313" key="2">
    <source>
        <dbReference type="EMBL" id="QFG74787.1"/>
    </source>
</evidence>
<dbReference type="CDD" id="cd00198">
    <property type="entry name" value="vWFA"/>
    <property type="match status" value="1"/>
</dbReference>
<proteinExistence type="predicted"/>
<dbReference type="PROSITE" id="PS50234">
    <property type="entry name" value="VWFA"/>
    <property type="match status" value="1"/>
</dbReference>
<dbReference type="EMBL" id="MN448291">
    <property type="protein sequence ID" value="QFG74787.1"/>
    <property type="molecule type" value="Genomic_DNA"/>
</dbReference>
<accession>A0A5J6VMD6</accession>
<evidence type="ECO:0000259" key="1">
    <source>
        <dbReference type="PROSITE" id="PS50234"/>
    </source>
</evidence>
<dbReference type="InterPro" id="IPR002035">
    <property type="entry name" value="VWF_A"/>
</dbReference>